<reference evidence="2" key="1">
    <citation type="submission" date="2016-08" db="EMBL/GenBank/DDBJ databases">
        <authorList>
            <person name="Seilhamer J.J."/>
        </authorList>
    </citation>
    <scope>NUCLEOTIDE SEQUENCE</scope>
    <source>
        <strain evidence="2">86-1</strain>
    </source>
</reference>
<name>A0A212L6D2_9BACT</name>
<keyword evidence="2" id="KW-0808">Transferase</keyword>
<dbReference type="GO" id="GO:0016757">
    <property type="term" value="F:glycosyltransferase activity"/>
    <property type="evidence" value="ECO:0007669"/>
    <property type="project" value="TreeGrafter"/>
</dbReference>
<evidence type="ECO:0000259" key="1">
    <source>
        <dbReference type="Pfam" id="PF13579"/>
    </source>
</evidence>
<dbReference type="PANTHER" id="PTHR12526">
    <property type="entry name" value="GLYCOSYLTRANSFERASE"/>
    <property type="match status" value="1"/>
</dbReference>
<dbReference type="EMBL" id="FMJC01000002">
    <property type="protein sequence ID" value="SCM73133.1"/>
    <property type="molecule type" value="Genomic_DNA"/>
</dbReference>
<dbReference type="AlphaFoldDB" id="A0A212L6D2"/>
<dbReference type="Pfam" id="PF13692">
    <property type="entry name" value="Glyco_trans_1_4"/>
    <property type="match status" value="1"/>
</dbReference>
<sequence length="389" mass="42064">MKIIVLGNQARSMSNFWSVLVRHMFRAGHEVICCTPPGDPGAEAVLAAQGARLQHYPLDRKGLNPLNDLRTTGALLRIFKNEKPDLLFASTIKPVIYGGIAARVAGVPHSYATITGLGYAFEADSLFKKCVNRLSALLYRTALSAAEGVFFQNEDDIATFQKAGILGPKARILRARGTGVDTARFAPTPLPGLTDDGTLTEPPVFLLVARLLEAKGLSEYAEAAHELKARHPQARFLLLGPEEQGLGSVSLEQVRQWQDHGGIEYLGETRDVRPYISAAHVMVLPSWREGTPTSIMEGMSMGRAAIVTDAPGCREVVRNGHNGYLVPLRDPKALASAMEAFILRPELMASMGAAGRQMALNDFDAEKVADGILEDMHVPASPESDSTGR</sequence>
<dbReference type="InterPro" id="IPR028098">
    <property type="entry name" value="Glyco_trans_4-like_N"/>
</dbReference>
<dbReference type="PANTHER" id="PTHR12526:SF638">
    <property type="entry name" value="SPORE COAT PROTEIN SA"/>
    <property type="match status" value="1"/>
</dbReference>
<proteinExistence type="predicted"/>
<gene>
    <name evidence="2" type="ORF">KL86DES1_21059</name>
</gene>
<dbReference type="CDD" id="cd03808">
    <property type="entry name" value="GT4_CapM-like"/>
    <property type="match status" value="1"/>
</dbReference>
<accession>A0A212L6D2</accession>
<dbReference type="RefSeq" id="WP_179980519.1">
    <property type="nucleotide sequence ID" value="NZ_LT608333.1"/>
</dbReference>
<dbReference type="SUPFAM" id="SSF53756">
    <property type="entry name" value="UDP-Glycosyltransferase/glycogen phosphorylase"/>
    <property type="match status" value="1"/>
</dbReference>
<feature type="domain" description="Glycosyltransferase subfamily 4-like N-terminal" evidence="1">
    <location>
        <begin position="19"/>
        <end position="171"/>
    </location>
</feature>
<organism evidence="2">
    <name type="scientific">uncultured Desulfovibrio sp</name>
    <dbReference type="NCBI Taxonomy" id="167968"/>
    <lineage>
        <taxon>Bacteria</taxon>
        <taxon>Pseudomonadati</taxon>
        <taxon>Thermodesulfobacteriota</taxon>
        <taxon>Desulfovibrionia</taxon>
        <taxon>Desulfovibrionales</taxon>
        <taxon>Desulfovibrionaceae</taxon>
        <taxon>Desulfovibrio</taxon>
        <taxon>environmental samples</taxon>
    </lineage>
</organism>
<dbReference type="Gene3D" id="3.40.50.2000">
    <property type="entry name" value="Glycogen Phosphorylase B"/>
    <property type="match status" value="2"/>
</dbReference>
<dbReference type="Pfam" id="PF13579">
    <property type="entry name" value="Glyco_trans_4_4"/>
    <property type="match status" value="1"/>
</dbReference>
<protein>
    <submittedName>
        <fullName evidence="2">Glycosyl transferase group 1</fullName>
    </submittedName>
</protein>
<evidence type="ECO:0000313" key="2">
    <source>
        <dbReference type="EMBL" id="SCM73133.1"/>
    </source>
</evidence>